<dbReference type="AlphaFoldDB" id="A0A2Z7A0B2"/>
<evidence type="ECO:0000313" key="6">
    <source>
        <dbReference type="EMBL" id="KZV14887.1"/>
    </source>
</evidence>
<dbReference type="Pfam" id="PF01596">
    <property type="entry name" value="Methyltransf_3"/>
    <property type="match status" value="1"/>
</dbReference>
<dbReference type="SUPFAM" id="SSF53335">
    <property type="entry name" value="S-adenosyl-L-methionine-dependent methyltransferases"/>
    <property type="match status" value="1"/>
</dbReference>
<dbReference type="PANTHER" id="PTHR10509">
    <property type="entry name" value="O-METHYLTRANSFERASE-RELATED"/>
    <property type="match status" value="1"/>
</dbReference>
<evidence type="ECO:0000313" key="7">
    <source>
        <dbReference type="Proteomes" id="UP000250235"/>
    </source>
</evidence>
<keyword evidence="4" id="KW-0438">Lignin biosynthesis</keyword>
<keyword evidence="2 6" id="KW-0808">Transferase</keyword>
<evidence type="ECO:0000256" key="3">
    <source>
        <dbReference type="ARBA" id="ARBA00022691"/>
    </source>
</evidence>
<gene>
    <name evidence="6" type="ORF">F511_08527</name>
</gene>
<organism evidence="6 7">
    <name type="scientific">Dorcoceras hygrometricum</name>
    <dbReference type="NCBI Taxonomy" id="472368"/>
    <lineage>
        <taxon>Eukaryota</taxon>
        <taxon>Viridiplantae</taxon>
        <taxon>Streptophyta</taxon>
        <taxon>Embryophyta</taxon>
        <taxon>Tracheophyta</taxon>
        <taxon>Spermatophyta</taxon>
        <taxon>Magnoliopsida</taxon>
        <taxon>eudicotyledons</taxon>
        <taxon>Gunneridae</taxon>
        <taxon>Pentapetalae</taxon>
        <taxon>asterids</taxon>
        <taxon>lamiids</taxon>
        <taxon>Lamiales</taxon>
        <taxon>Gesneriaceae</taxon>
        <taxon>Didymocarpoideae</taxon>
        <taxon>Trichosporeae</taxon>
        <taxon>Loxocarpinae</taxon>
        <taxon>Dorcoceras</taxon>
    </lineage>
</organism>
<proteinExistence type="inferred from homology"/>
<dbReference type="CDD" id="cd02440">
    <property type="entry name" value="AdoMet_MTases"/>
    <property type="match status" value="1"/>
</dbReference>
<dbReference type="UniPathway" id="UPA00711"/>
<name>A0A2Z7A0B2_9LAMI</name>
<accession>A0A2Z7A0B2</accession>
<evidence type="ECO:0000256" key="4">
    <source>
        <dbReference type="ARBA" id="ARBA00022733"/>
    </source>
</evidence>
<dbReference type="GO" id="GO:0032259">
    <property type="term" value="P:methylation"/>
    <property type="evidence" value="ECO:0007669"/>
    <property type="project" value="UniProtKB-KW"/>
</dbReference>
<protein>
    <submittedName>
        <fullName evidence="6">O-methyltransferase</fullName>
    </submittedName>
</protein>
<dbReference type="PANTHER" id="PTHR10509:SF14">
    <property type="entry name" value="CAFFEOYL-COA O-METHYLTRANSFERASE 3-RELATED"/>
    <property type="match status" value="1"/>
</dbReference>
<dbReference type="Gene3D" id="3.40.50.150">
    <property type="entry name" value="Vaccinia Virus protein VP39"/>
    <property type="match status" value="1"/>
</dbReference>
<reference evidence="6 7" key="1">
    <citation type="journal article" date="2015" name="Proc. Natl. Acad. Sci. U.S.A.">
        <title>The resurrection genome of Boea hygrometrica: A blueprint for survival of dehydration.</title>
        <authorList>
            <person name="Xiao L."/>
            <person name="Yang G."/>
            <person name="Zhang L."/>
            <person name="Yang X."/>
            <person name="Zhao S."/>
            <person name="Ji Z."/>
            <person name="Zhou Q."/>
            <person name="Hu M."/>
            <person name="Wang Y."/>
            <person name="Chen M."/>
            <person name="Xu Y."/>
            <person name="Jin H."/>
            <person name="Xiao X."/>
            <person name="Hu G."/>
            <person name="Bao F."/>
            <person name="Hu Y."/>
            <person name="Wan P."/>
            <person name="Li L."/>
            <person name="Deng X."/>
            <person name="Kuang T."/>
            <person name="Xiang C."/>
            <person name="Zhu J.K."/>
            <person name="Oliver M.J."/>
            <person name="He Y."/>
        </authorList>
    </citation>
    <scope>NUCLEOTIDE SEQUENCE [LARGE SCALE GENOMIC DNA]</scope>
    <source>
        <strain evidence="7">cv. XS01</strain>
    </source>
</reference>
<evidence type="ECO:0000256" key="2">
    <source>
        <dbReference type="ARBA" id="ARBA00022679"/>
    </source>
</evidence>
<dbReference type="InterPro" id="IPR029063">
    <property type="entry name" value="SAM-dependent_MTases_sf"/>
</dbReference>
<dbReference type="InterPro" id="IPR002935">
    <property type="entry name" value="SAM_O-MeTrfase"/>
</dbReference>
<dbReference type="GO" id="GO:0008757">
    <property type="term" value="F:S-adenosylmethionine-dependent methyltransferase activity"/>
    <property type="evidence" value="ECO:0007669"/>
    <property type="project" value="TreeGrafter"/>
</dbReference>
<dbReference type="GO" id="GO:0009809">
    <property type="term" value="P:lignin biosynthetic process"/>
    <property type="evidence" value="ECO:0007669"/>
    <property type="project" value="UniProtKB-KW"/>
</dbReference>
<dbReference type="Proteomes" id="UP000250235">
    <property type="component" value="Unassembled WGS sequence"/>
</dbReference>
<keyword evidence="7" id="KW-1185">Reference proteome</keyword>
<dbReference type="GO" id="GO:0008171">
    <property type="term" value="F:O-methyltransferase activity"/>
    <property type="evidence" value="ECO:0007669"/>
    <property type="project" value="InterPro"/>
</dbReference>
<keyword evidence="1 6" id="KW-0489">Methyltransferase</keyword>
<dbReference type="OrthoDB" id="10251242at2759"/>
<evidence type="ECO:0000256" key="1">
    <source>
        <dbReference type="ARBA" id="ARBA00022603"/>
    </source>
</evidence>
<comment type="similarity">
    <text evidence="5">Belongs to the class I-like SAM-binding methyltransferase superfamily. Cation-dependent O-methyltransferase family.</text>
</comment>
<sequence length="219" mass="24121">MSNRSLGLDDTLYDYLLAHSLREHPEQIALREATRSHPRAGMQISPEQGQFMALLVKLLGACHTLEIGVFTGYSALSVALALPEDGRILACDVSEEYTSVGRPYWKRAGVAHKIDLRLAPALQTLDVELAAGASGRYDFAFIDADKTGYADYYERCLQLLCQGGLIAIDNVLWSGAVAQPARDDDTRALQALNQRLHHDERIDLSMLPVGDGLTLARKR</sequence>
<evidence type="ECO:0000256" key="5">
    <source>
        <dbReference type="ARBA" id="ARBA00023453"/>
    </source>
</evidence>
<keyword evidence="3" id="KW-0949">S-adenosyl-L-methionine</keyword>
<dbReference type="PROSITE" id="PS51682">
    <property type="entry name" value="SAM_OMT_I"/>
    <property type="match status" value="1"/>
</dbReference>
<dbReference type="InterPro" id="IPR050362">
    <property type="entry name" value="Cation-dep_OMT"/>
</dbReference>
<dbReference type="EMBL" id="KV020168">
    <property type="protein sequence ID" value="KZV14887.1"/>
    <property type="molecule type" value="Genomic_DNA"/>
</dbReference>